<dbReference type="PANTHER" id="PTHR10642">
    <property type="entry name" value="RIBONUCLEASE H1"/>
    <property type="match status" value="1"/>
</dbReference>
<evidence type="ECO:0000256" key="2">
    <source>
        <dbReference type="ARBA" id="ARBA00005300"/>
    </source>
</evidence>
<comment type="caution">
    <text evidence="9">The sequence shown here is derived from an EMBL/GenBank/DDBJ whole genome shotgun (WGS) entry which is preliminary data.</text>
</comment>
<evidence type="ECO:0000259" key="8">
    <source>
        <dbReference type="PROSITE" id="PS50879"/>
    </source>
</evidence>
<dbReference type="EMBL" id="BPLQ01010973">
    <property type="protein sequence ID" value="GIY54769.1"/>
    <property type="molecule type" value="Genomic_DNA"/>
</dbReference>
<dbReference type="InterPro" id="IPR036397">
    <property type="entry name" value="RNaseH_sf"/>
</dbReference>
<dbReference type="SUPFAM" id="SSF53098">
    <property type="entry name" value="Ribonuclease H-like"/>
    <property type="match status" value="1"/>
</dbReference>
<dbReference type="InterPro" id="IPR002156">
    <property type="entry name" value="RNaseH_domain"/>
</dbReference>
<comment type="similarity">
    <text evidence="2">Belongs to the RNase H family.</text>
</comment>
<dbReference type="CDD" id="cd09276">
    <property type="entry name" value="Rnase_HI_RT_non_LTR"/>
    <property type="match status" value="1"/>
</dbReference>
<evidence type="ECO:0000256" key="4">
    <source>
        <dbReference type="ARBA" id="ARBA00022722"/>
    </source>
</evidence>
<name>A0AAV4UAS8_9ARAC</name>
<dbReference type="Gene3D" id="3.30.420.10">
    <property type="entry name" value="Ribonuclease H-like superfamily/Ribonuclease H"/>
    <property type="match status" value="1"/>
</dbReference>
<accession>A0AAV4UAS8</accession>
<dbReference type="PROSITE" id="PS50879">
    <property type="entry name" value="RNASE_H_1"/>
    <property type="match status" value="1"/>
</dbReference>
<dbReference type="GO" id="GO:0043137">
    <property type="term" value="P:DNA replication, removal of RNA primer"/>
    <property type="evidence" value="ECO:0007669"/>
    <property type="project" value="TreeGrafter"/>
</dbReference>
<keyword evidence="6" id="KW-0255">Endonuclease</keyword>
<gene>
    <name evidence="9" type="primary">R1A1-elementORF2_476</name>
    <name evidence="9" type="ORF">CDAR_391051</name>
</gene>
<evidence type="ECO:0000256" key="3">
    <source>
        <dbReference type="ARBA" id="ARBA00012180"/>
    </source>
</evidence>
<dbReference type="AlphaFoldDB" id="A0AAV4UAS8"/>
<feature type="domain" description="RNase H type-1" evidence="8">
    <location>
        <begin position="41"/>
        <end position="170"/>
    </location>
</feature>
<dbReference type="GO" id="GO:0046872">
    <property type="term" value="F:metal ion binding"/>
    <property type="evidence" value="ECO:0007669"/>
    <property type="project" value="UniProtKB-KW"/>
</dbReference>
<evidence type="ECO:0000256" key="6">
    <source>
        <dbReference type="ARBA" id="ARBA00022759"/>
    </source>
</evidence>
<proteinExistence type="inferred from homology"/>
<dbReference type="InterPro" id="IPR050092">
    <property type="entry name" value="RNase_H"/>
</dbReference>
<comment type="catalytic activity">
    <reaction evidence="1">
        <text>Endonucleolytic cleavage to 5'-phosphomonoester.</text>
        <dbReference type="EC" id="3.1.26.4"/>
    </reaction>
</comment>
<keyword evidence="10" id="KW-1185">Reference proteome</keyword>
<organism evidence="9 10">
    <name type="scientific">Caerostris darwini</name>
    <dbReference type="NCBI Taxonomy" id="1538125"/>
    <lineage>
        <taxon>Eukaryota</taxon>
        <taxon>Metazoa</taxon>
        <taxon>Ecdysozoa</taxon>
        <taxon>Arthropoda</taxon>
        <taxon>Chelicerata</taxon>
        <taxon>Arachnida</taxon>
        <taxon>Araneae</taxon>
        <taxon>Araneomorphae</taxon>
        <taxon>Entelegynae</taxon>
        <taxon>Araneoidea</taxon>
        <taxon>Araneidae</taxon>
        <taxon>Caerostris</taxon>
    </lineage>
</organism>
<dbReference type="EC" id="3.1.26.4" evidence="3"/>
<keyword evidence="5" id="KW-0479">Metal-binding</keyword>
<evidence type="ECO:0000313" key="10">
    <source>
        <dbReference type="Proteomes" id="UP001054837"/>
    </source>
</evidence>
<evidence type="ECO:0000256" key="7">
    <source>
        <dbReference type="ARBA" id="ARBA00022801"/>
    </source>
</evidence>
<dbReference type="PANTHER" id="PTHR10642:SF26">
    <property type="entry name" value="RIBONUCLEASE H1"/>
    <property type="match status" value="1"/>
</dbReference>
<dbReference type="InterPro" id="IPR012337">
    <property type="entry name" value="RNaseH-like_sf"/>
</dbReference>
<keyword evidence="7" id="KW-0378">Hydrolase</keyword>
<reference evidence="9 10" key="1">
    <citation type="submission" date="2021-06" db="EMBL/GenBank/DDBJ databases">
        <title>Caerostris darwini draft genome.</title>
        <authorList>
            <person name="Kono N."/>
            <person name="Arakawa K."/>
        </authorList>
    </citation>
    <scope>NUCLEOTIDE SEQUENCE [LARGE SCALE GENOMIC DNA]</scope>
</reference>
<keyword evidence="4" id="KW-0540">Nuclease</keyword>
<evidence type="ECO:0000256" key="1">
    <source>
        <dbReference type="ARBA" id="ARBA00000077"/>
    </source>
</evidence>
<protein>
    <recommendedName>
        <fullName evidence="3">ribonuclease H</fullName>
        <ecNumber evidence="3">3.1.26.4</ecNumber>
    </recommendedName>
</protein>
<evidence type="ECO:0000313" key="9">
    <source>
        <dbReference type="EMBL" id="GIY54769.1"/>
    </source>
</evidence>
<evidence type="ECO:0000256" key="5">
    <source>
        <dbReference type="ARBA" id="ARBA00022723"/>
    </source>
</evidence>
<sequence length="296" mass="33579">MGQREVSLHGLAIQPNSINFRKPFIQPWNKTTLNWTLFSDNLQGTLIYTDGSKMNNQVGAAFVVLEQDRETCFQKCRLSNPATVFMAELVAIVKAIDFVILHAISPANIISDSRSVLLALANPNNLDPSNIRIKNKVKNYNGQVRLFRIKAHAGHMGNERADELAKEATNSPTIDINIDINLQYIKKLIKKEIRVQGDFFLNQLITGHGALAVYQNRFFGKAPTCDCGNPREDRNHLIFDCPQWDNIRHKFFPLNYKRSTIDLLLFNSKSRNGLSETMQSKLQTLLNPIEDEDPQA</sequence>
<dbReference type="Proteomes" id="UP001054837">
    <property type="component" value="Unassembled WGS sequence"/>
</dbReference>
<dbReference type="GO" id="GO:0004523">
    <property type="term" value="F:RNA-DNA hybrid ribonuclease activity"/>
    <property type="evidence" value="ECO:0007669"/>
    <property type="project" value="UniProtKB-EC"/>
</dbReference>
<dbReference type="Pfam" id="PF00075">
    <property type="entry name" value="RNase_H"/>
    <property type="match status" value="1"/>
</dbReference>
<dbReference type="GO" id="GO:0003676">
    <property type="term" value="F:nucleic acid binding"/>
    <property type="evidence" value="ECO:0007669"/>
    <property type="project" value="InterPro"/>
</dbReference>